<feature type="region of interest" description="Disordered" evidence="1">
    <location>
        <begin position="26"/>
        <end position="60"/>
    </location>
</feature>
<feature type="non-terminal residue" evidence="2">
    <location>
        <position position="1"/>
    </location>
</feature>
<name>A0A0C9Y0H4_9AGAR</name>
<accession>A0A0C9Y0H4</accession>
<keyword evidence="3" id="KW-1185">Reference proteome</keyword>
<evidence type="ECO:0000256" key="1">
    <source>
        <dbReference type="SAM" id="MobiDB-lite"/>
    </source>
</evidence>
<dbReference type="AlphaFoldDB" id="A0A0C9Y0H4"/>
<proteinExistence type="predicted"/>
<protein>
    <submittedName>
        <fullName evidence="2">Uncharacterized protein</fullName>
    </submittedName>
</protein>
<organism evidence="2 3">
    <name type="scientific">Laccaria amethystina LaAM-08-1</name>
    <dbReference type="NCBI Taxonomy" id="1095629"/>
    <lineage>
        <taxon>Eukaryota</taxon>
        <taxon>Fungi</taxon>
        <taxon>Dikarya</taxon>
        <taxon>Basidiomycota</taxon>
        <taxon>Agaricomycotina</taxon>
        <taxon>Agaricomycetes</taxon>
        <taxon>Agaricomycetidae</taxon>
        <taxon>Agaricales</taxon>
        <taxon>Agaricineae</taxon>
        <taxon>Hydnangiaceae</taxon>
        <taxon>Laccaria</taxon>
    </lineage>
</organism>
<dbReference type="Proteomes" id="UP000054477">
    <property type="component" value="Unassembled WGS sequence"/>
</dbReference>
<evidence type="ECO:0000313" key="3">
    <source>
        <dbReference type="Proteomes" id="UP000054477"/>
    </source>
</evidence>
<dbReference type="HOGENOM" id="CLU_2312795_0_0_1"/>
<feature type="compositionally biased region" description="Basic and acidic residues" evidence="1">
    <location>
        <begin position="79"/>
        <end position="90"/>
    </location>
</feature>
<dbReference type="EMBL" id="KN838605">
    <property type="protein sequence ID" value="KIK01513.1"/>
    <property type="molecule type" value="Genomic_DNA"/>
</dbReference>
<feature type="region of interest" description="Disordered" evidence="1">
    <location>
        <begin position="75"/>
        <end position="100"/>
    </location>
</feature>
<dbReference type="OrthoDB" id="420187at2759"/>
<sequence length="100" mass="11395">FHHIFYPAPVLCPPNFDFPRTEEVLSVETHDDAKRRRSLDLPTEQGEDAETKEEERDGVNSHVLVNATGLEGEQVEFVDVQRGKKEEDRQPYGWSGEISG</sequence>
<reference evidence="3" key="2">
    <citation type="submission" date="2015-01" db="EMBL/GenBank/DDBJ databases">
        <title>Evolutionary Origins and Diversification of the Mycorrhizal Mutualists.</title>
        <authorList>
            <consortium name="DOE Joint Genome Institute"/>
            <consortium name="Mycorrhizal Genomics Consortium"/>
            <person name="Kohler A."/>
            <person name="Kuo A."/>
            <person name="Nagy L.G."/>
            <person name="Floudas D."/>
            <person name="Copeland A."/>
            <person name="Barry K.W."/>
            <person name="Cichocki N."/>
            <person name="Veneault-Fourrey C."/>
            <person name="LaButti K."/>
            <person name="Lindquist E.A."/>
            <person name="Lipzen A."/>
            <person name="Lundell T."/>
            <person name="Morin E."/>
            <person name="Murat C."/>
            <person name="Riley R."/>
            <person name="Ohm R."/>
            <person name="Sun H."/>
            <person name="Tunlid A."/>
            <person name="Henrissat B."/>
            <person name="Grigoriev I.V."/>
            <person name="Hibbett D.S."/>
            <person name="Martin F."/>
        </authorList>
    </citation>
    <scope>NUCLEOTIDE SEQUENCE [LARGE SCALE GENOMIC DNA]</scope>
    <source>
        <strain evidence="3">LaAM-08-1</strain>
    </source>
</reference>
<gene>
    <name evidence="2" type="ORF">K443DRAFT_563673</name>
</gene>
<reference evidence="2 3" key="1">
    <citation type="submission" date="2014-04" db="EMBL/GenBank/DDBJ databases">
        <authorList>
            <consortium name="DOE Joint Genome Institute"/>
            <person name="Kuo A."/>
            <person name="Kohler A."/>
            <person name="Nagy L.G."/>
            <person name="Floudas D."/>
            <person name="Copeland A."/>
            <person name="Barry K.W."/>
            <person name="Cichocki N."/>
            <person name="Veneault-Fourrey C."/>
            <person name="LaButti K."/>
            <person name="Lindquist E.A."/>
            <person name="Lipzen A."/>
            <person name="Lundell T."/>
            <person name="Morin E."/>
            <person name="Murat C."/>
            <person name="Sun H."/>
            <person name="Tunlid A."/>
            <person name="Henrissat B."/>
            <person name="Grigoriev I.V."/>
            <person name="Hibbett D.S."/>
            <person name="Martin F."/>
            <person name="Nordberg H.P."/>
            <person name="Cantor M.N."/>
            <person name="Hua S.X."/>
        </authorList>
    </citation>
    <scope>NUCLEOTIDE SEQUENCE [LARGE SCALE GENOMIC DNA]</scope>
    <source>
        <strain evidence="2 3">LaAM-08-1</strain>
    </source>
</reference>
<evidence type="ECO:0000313" key="2">
    <source>
        <dbReference type="EMBL" id="KIK01513.1"/>
    </source>
</evidence>